<sequence>MLKGRRSLWWLLGPVVLYLVALPLYNRVEPTVLGLPFFMFWTLIATLLTPGCIWLAARKDPLWRDSREGEPEGEHR</sequence>
<keyword evidence="1" id="KW-1133">Transmembrane helix</keyword>
<comment type="caution">
    <text evidence="2">The sequence shown here is derived from an EMBL/GenBank/DDBJ whole genome shotgun (WGS) entry which is preliminary data.</text>
</comment>
<name>A0ABW3G1A9_9PSEU</name>
<reference evidence="3" key="1">
    <citation type="journal article" date="2019" name="Int. J. Syst. Evol. Microbiol.">
        <title>The Global Catalogue of Microorganisms (GCM) 10K type strain sequencing project: providing services to taxonomists for standard genome sequencing and annotation.</title>
        <authorList>
            <consortium name="The Broad Institute Genomics Platform"/>
            <consortium name="The Broad Institute Genome Sequencing Center for Infectious Disease"/>
            <person name="Wu L."/>
            <person name="Ma J."/>
        </authorList>
    </citation>
    <scope>NUCLEOTIDE SEQUENCE [LARGE SCALE GENOMIC DNA]</scope>
    <source>
        <strain evidence="3">CCUG 56401</strain>
    </source>
</reference>
<gene>
    <name evidence="2" type="ORF">ACFQ16_26350</name>
</gene>
<protein>
    <submittedName>
        <fullName evidence="2">DUF3311 domain-containing protein</fullName>
    </submittedName>
</protein>
<feature type="transmembrane region" description="Helical" evidence="1">
    <location>
        <begin position="37"/>
        <end position="57"/>
    </location>
</feature>
<keyword evidence="1" id="KW-0812">Transmembrane</keyword>
<dbReference type="Pfam" id="PF11755">
    <property type="entry name" value="DUF3311"/>
    <property type="match status" value="1"/>
</dbReference>
<dbReference type="Proteomes" id="UP001597018">
    <property type="component" value="Unassembled WGS sequence"/>
</dbReference>
<evidence type="ECO:0000313" key="2">
    <source>
        <dbReference type="EMBL" id="MFD0923280.1"/>
    </source>
</evidence>
<feature type="transmembrane region" description="Helical" evidence="1">
    <location>
        <begin position="7"/>
        <end position="25"/>
    </location>
</feature>
<evidence type="ECO:0000313" key="3">
    <source>
        <dbReference type="Proteomes" id="UP001597018"/>
    </source>
</evidence>
<proteinExistence type="predicted"/>
<dbReference type="RefSeq" id="WP_263249247.1">
    <property type="nucleotide sequence ID" value="NZ_BAABLT010000031.1"/>
</dbReference>
<accession>A0ABW3G1A9</accession>
<keyword evidence="1" id="KW-0472">Membrane</keyword>
<keyword evidence="3" id="KW-1185">Reference proteome</keyword>
<evidence type="ECO:0000256" key="1">
    <source>
        <dbReference type="SAM" id="Phobius"/>
    </source>
</evidence>
<dbReference type="EMBL" id="JBHTIW010000031">
    <property type="protein sequence ID" value="MFD0923280.1"/>
    <property type="molecule type" value="Genomic_DNA"/>
</dbReference>
<organism evidence="2 3">
    <name type="scientific">Saccharopolyspora rosea</name>
    <dbReference type="NCBI Taxonomy" id="524884"/>
    <lineage>
        <taxon>Bacteria</taxon>
        <taxon>Bacillati</taxon>
        <taxon>Actinomycetota</taxon>
        <taxon>Actinomycetes</taxon>
        <taxon>Pseudonocardiales</taxon>
        <taxon>Pseudonocardiaceae</taxon>
        <taxon>Saccharopolyspora</taxon>
    </lineage>
</organism>
<dbReference type="InterPro" id="IPR021741">
    <property type="entry name" value="DUF3311"/>
</dbReference>